<accession>A0A448YJ88</accession>
<dbReference type="Proteomes" id="UP000290900">
    <property type="component" value="Unassembled WGS sequence"/>
</dbReference>
<protein>
    <submittedName>
        <fullName evidence="3">DEKNAAC102009</fullName>
    </submittedName>
</protein>
<feature type="compositionally biased region" description="Low complexity" evidence="2">
    <location>
        <begin position="91"/>
        <end position="113"/>
    </location>
</feature>
<evidence type="ECO:0000313" key="4">
    <source>
        <dbReference type="Proteomes" id="UP000290900"/>
    </source>
</evidence>
<name>A0A448YJ88_BRENA</name>
<evidence type="ECO:0000256" key="1">
    <source>
        <dbReference type="ARBA" id="ARBA00022553"/>
    </source>
</evidence>
<sequence>MTVYIASLFLPYTVHFEVEASKVSRLNADDIVEPVEIDGVGSPSRVGSPSDSDYEESTVSILKSLAINNSTSSLPLEDLDAASISSVGEISQTTQQFSPTSQKQPTTTPSRPSLVSSAHVSVQDFFFNNPNSTRLSLASPSLDETQVLSESGYFGSTSTDKLHRSSSGLQLSGSVGSTGSAYVKPRSRLRNPPPPTTVSELQPRPLLEHSWSTRSLGSSSMGRALLARRSMNPPGSSRQRSPFGSNDTGFEGDGDTSVMMSASEGESSVSSELKPLSGQKADDQLDRYFADKTGSRKVVPFGGFSKDYKALLEDQNNVFATAPWKVVRYERGNGSLRNAVRRATISGDLQDVKWVGTPGMPSDLVPQATRDAISTKLRAEYRSDAIYVDDDVFEGHYDRYCKQVLWPILHYQLPEQQKANAFVRGSWRDYEKVNQQFADRIVERYKRGDVVWVHDYHLMLVPGMVRKKLPAAKIGFFLHVSFPSSEVFRCVAQRNQILEGMLGADCIGMQTDEFVAHFFQSCNRLLLADFDDHGVRYGNRTISVTHNPVGIDAAALHTVLNSDVVNNWRGLVRDRWPQKTLIVSRDKLDRIRGVKEKLLAYERFLKENPEYMEHTLLLLICIPGRAAAGERLENEILTIVERINSRTDNIASDRPVVVLNQDLQFEQYLALLSEAGLFIVSTLHEGMNLTCHEYVEASAEDHSPLILSEFVGSAAVLSSGALLTNPYNIEQVADAIKECIQMSAEERERRWKAMHAAVLRHDSLHWIKEAMDDLNDAYSRNTSQLSGDVRQLTWSDLDYALQKSNFPTREPAGGFSRLFVINLLNITTSVEIQGTTINPVQQRLVDAILNNLTADPSNAVYLLSHSTRSDMGMRCRSFSDVGLLAENGGYVRLCDESDFIPLVKAKELEWMAAVVETMRSWSERIPGSYVEVESCMVRFHTEGSHDIDPDHRDKLVGELMSHINELYGHDWYLHASITQRVLVVQKADTVQRALQYILDQNEKKGQFKFVMAAGGSSSTDEEVYNFFKEQQEQFNNNVLTVKIGKPRQSSGAEFKLQGMNELLIALSRIQ</sequence>
<dbReference type="OrthoDB" id="755951at2759"/>
<dbReference type="InParanoid" id="A0A448YJ88"/>
<dbReference type="CDD" id="cd03788">
    <property type="entry name" value="GT20_TPS"/>
    <property type="match status" value="1"/>
</dbReference>
<dbReference type="Pfam" id="PF00982">
    <property type="entry name" value="Glyco_transf_20"/>
    <property type="match status" value="1"/>
</dbReference>
<dbReference type="FunFam" id="3.40.50.2000:FF:000099">
    <property type="entry name" value="Alpha,alpha-trehalose phosphate synthase subunit, putative"/>
    <property type="match status" value="1"/>
</dbReference>
<organism evidence="3 4">
    <name type="scientific">Brettanomyces naardenensis</name>
    <name type="common">Yeast</name>
    <dbReference type="NCBI Taxonomy" id="13370"/>
    <lineage>
        <taxon>Eukaryota</taxon>
        <taxon>Fungi</taxon>
        <taxon>Dikarya</taxon>
        <taxon>Ascomycota</taxon>
        <taxon>Saccharomycotina</taxon>
        <taxon>Pichiomycetes</taxon>
        <taxon>Pichiales</taxon>
        <taxon>Pichiaceae</taxon>
        <taxon>Brettanomyces</taxon>
    </lineage>
</organism>
<dbReference type="InterPro" id="IPR001830">
    <property type="entry name" value="Glyco_trans_20"/>
</dbReference>
<reference evidence="3 4" key="1">
    <citation type="submission" date="2018-12" db="EMBL/GenBank/DDBJ databases">
        <authorList>
            <person name="Tiukova I."/>
            <person name="Dainat J."/>
        </authorList>
    </citation>
    <scope>NUCLEOTIDE SEQUENCE [LARGE SCALE GENOMIC DNA]</scope>
</reference>
<dbReference type="STRING" id="13370.A0A448YJ88"/>
<keyword evidence="1" id="KW-0597">Phosphoprotein</keyword>
<dbReference type="InterPro" id="IPR036412">
    <property type="entry name" value="HAD-like_sf"/>
</dbReference>
<evidence type="ECO:0000313" key="3">
    <source>
        <dbReference type="EMBL" id="VEU21012.1"/>
    </source>
</evidence>
<dbReference type="PANTHER" id="PTHR10788">
    <property type="entry name" value="TREHALOSE-6-PHOSPHATE SYNTHASE"/>
    <property type="match status" value="1"/>
</dbReference>
<keyword evidence="4" id="KW-1185">Reference proteome</keyword>
<dbReference type="SUPFAM" id="SSF56784">
    <property type="entry name" value="HAD-like"/>
    <property type="match status" value="1"/>
</dbReference>
<feature type="compositionally biased region" description="Low complexity" evidence="2">
    <location>
        <begin position="257"/>
        <end position="272"/>
    </location>
</feature>
<dbReference type="AlphaFoldDB" id="A0A448YJ88"/>
<feature type="region of interest" description="Disordered" evidence="2">
    <location>
        <begin position="91"/>
        <end position="115"/>
    </location>
</feature>
<feature type="compositionally biased region" description="Low complexity" evidence="2">
    <location>
        <begin position="165"/>
        <end position="180"/>
    </location>
</feature>
<dbReference type="FunCoup" id="A0A448YJ88">
    <property type="interactions" value="328"/>
</dbReference>
<dbReference type="PANTHER" id="PTHR10788:SF15">
    <property type="entry name" value="TREHALOSE SYNTHASE COMPLEX REGULATORY SUBUNIT TPS3-RELATED"/>
    <property type="match status" value="1"/>
</dbReference>
<dbReference type="SUPFAM" id="SSF53756">
    <property type="entry name" value="UDP-Glycosyltransferase/glycogen phosphorylase"/>
    <property type="match status" value="1"/>
</dbReference>
<dbReference type="EMBL" id="CAACVR010000009">
    <property type="protein sequence ID" value="VEU21012.1"/>
    <property type="molecule type" value="Genomic_DNA"/>
</dbReference>
<dbReference type="GO" id="GO:0005946">
    <property type="term" value="C:alpha,alpha-trehalose-phosphate synthase complex (UDP-forming)"/>
    <property type="evidence" value="ECO:0007669"/>
    <property type="project" value="TreeGrafter"/>
</dbReference>
<gene>
    <name evidence="3" type="ORF">BRENAR_LOCUS1747</name>
</gene>
<evidence type="ECO:0000256" key="2">
    <source>
        <dbReference type="SAM" id="MobiDB-lite"/>
    </source>
</evidence>
<feature type="compositionally biased region" description="Polar residues" evidence="2">
    <location>
        <begin position="233"/>
        <end position="248"/>
    </location>
</feature>
<dbReference type="GO" id="GO:0005992">
    <property type="term" value="P:trehalose biosynthetic process"/>
    <property type="evidence" value="ECO:0007669"/>
    <property type="project" value="InterPro"/>
</dbReference>
<feature type="compositionally biased region" description="Polar residues" evidence="2">
    <location>
        <begin position="210"/>
        <end position="221"/>
    </location>
</feature>
<dbReference type="GO" id="GO:0005829">
    <property type="term" value="C:cytosol"/>
    <property type="evidence" value="ECO:0007669"/>
    <property type="project" value="TreeGrafter"/>
</dbReference>
<dbReference type="Pfam" id="PF02358">
    <property type="entry name" value="Trehalose_PPase"/>
    <property type="match status" value="1"/>
</dbReference>
<dbReference type="InterPro" id="IPR003337">
    <property type="entry name" value="Trehalose_PPase"/>
</dbReference>
<proteinExistence type="predicted"/>
<dbReference type="GO" id="GO:0003825">
    <property type="term" value="F:alpha,alpha-trehalose-phosphate synthase (UDP-forming) activity"/>
    <property type="evidence" value="ECO:0007669"/>
    <property type="project" value="TreeGrafter"/>
</dbReference>
<dbReference type="GO" id="GO:0004805">
    <property type="term" value="F:trehalose-phosphatase activity"/>
    <property type="evidence" value="ECO:0007669"/>
    <property type="project" value="TreeGrafter"/>
</dbReference>
<feature type="region of interest" description="Disordered" evidence="2">
    <location>
        <begin position="154"/>
        <end position="280"/>
    </location>
</feature>
<dbReference type="Gene3D" id="3.40.50.2000">
    <property type="entry name" value="Glycogen Phosphorylase B"/>
    <property type="match status" value="2"/>
</dbReference>